<dbReference type="Gene3D" id="3.30.460.20">
    <property type="entry name" value="CorA soluble domain-like"/>
    <property type="match status" value="1"/>
</dbReference>
<dbReference type="PANTHER" id="PTHR46494:SF1">
    <property type="entry name" value="CORA FAMILY METAL ION TRANSPORTER (EUROFUNG)"/>
    <property type="match status" value="1"/>
</dbReference>
<evidence type="ECO:0000313" key="4">
    <source>
        <dbReference type="EMBL" id="WNH10948.1"/>
    </source>
</evidence>
<accession>A0ABY9XYB4</accession>
<dbReference type="Gene3D" id="1.20.58.340">
    <property type="entry name" value="Magnesium transport protein CorA, transmembrane region"/>
    <property type="match status" value="1"/>
</dbReference>
<gene>
    <name evidence="4" type="ORF">RHP51_03365</name>
</gene>
<name>A0ABY9XYB4_9FLAO</name>
<keyword evidence="2" id="KW-0813">Transport</keyword>
<evidence type="ECO:0000256" key="3">
    <source>
        <dbReference type="ARBA" id="ARBA00022475"/>
    </source>
</evidence>
<dbReference type="InterPro" id="IPR045861">
    <property type="entry name" value="CorA_cytoplasmic_dom"/>
</dbReference>
<dbReference type="Pfam" id="PF01544">
    <property type="entry name" value="CorA"/>
    <property type="match status" value="1"/>
</dbReference>
<dbReference type="EMBL" id="CP134537">
    <property type="protein sequence ID" value="WNH10948.1"/>
    <property type="molecule type" value="Genomic_DNA"/>
</dbReference>
<evidence type="ECO:0000256" key="2">
    <source>
        <dbReference type="ARBA" id="ARBA00022448"/>
    </source>
</evidence>
<evidence type="ECO:0000256" key="1">
    <source>
        <dbReference type="ARBA" id="ARBA00004651"/>
    </source>
</evidence>
<dbReference type="PANTHER" id="PTHR46494">
    <property type="entry name" value="CORA FAMILY METAL ION TRANSPORTER (EUROFUNG)"/>
    <property type="match status" value="1"/>
</dbReference>
<protein>
    <submittedName>
        <fullName evidence="4">CorA family divalent cation transporter</fullName>
    </submittedName>
</protein>
<sequence length="249" mass="29348">MGQVPGSIIYTGEKSSSKIFIEAIDYNKDQFTEKELETIEETFDYKYSDSVTWINLNGLSHVNDIEKLGTHFEIHPLVLEDIVNISQRPKIDEYDDYLFVVLKMLYYDKDEKIISEQVSFVLGKNYVLSFQEAEGDVFDVLRDRIRHAKGRIRSMKSDYLLYTLMDAIIDHYFSVIETLGDKIEDFESDIFLGNTDNTINKDIRDLKKEILRVRRAIFPLREVISRIEKYEDHLFKRKQKPITEIFTTT</sequence>
<keyword evidence="3" id="KW-0472">Membrane</keyword>
<reference evidence="4 5" key="1">
    <citation type="submission" date="2023-09" db="EMBL/GenBank/DDBJ databases">
        <title>Thalassobella suaedae gen. nov., sp. nov., a marine bacterium of the family Flavobacteriaceae isolated from a halophyte Suaeda japonica.</title>
        <authorList>
            <person name="Lee S.Y."/>
            <person name="Hwang C.Y."/>
        </authorList>
    </citation>
    <scope>NUCLEOTIDE SEQUENCE [LARGE SCALE GENOMIC DNA]</scope>
    <source>
        <strain evidence="4 5">HL-DH14</strain>
    </source>
</reference>
<dbReference type="SUPFAM" id="SSF143865">
    <property type="entry name" value="CorA soluble domain-like"/>
    <property type="match status" value="1"/>
</dbReference>
<organism evidence="4 5">
    <name type="scientific">Thalassobellus suaedae</name>
    <dbReference type="NCBI Taxonomy" id="3074124"/>
    <lineage>
        <taxon>Bacteria</taxon>
        <taxon>Pseudomonadati</taxon>
        <taxon>Bacteroidota</taxon>
        <taxon>Flavobacteriia</taxon>
        <taxon>Flavobacteriales</taxon>
        <taxon>Flavobacteriaceae</taxon>
        <taxon>Thalassobellus</taxon>
    </lineage>
</organism>
<dbReference type="InterPro" id="IPR002523">
    <property type="entry name" value="MgTranspt_CorA/ZnTranspt_ZntB"/>
</dbReference>
<proteinExistence type="predicted"/>
<evidence type="ECO:0000313" key="5">
    <source>
        <dbReference type="Proteomes" id="UP001302806"/>
    </source>
</evidence>
<comment type="subcellular location">
    <subcellularLocation>
        <location evidence="1">Cell membrane</location>
        <topology evidence="1">Multi-pass membrane protein</topology>
    </subcellularLocation>
</comment>
<dbReference type="Proteomes" id="UP001302806">
    <property type="component" value="Chromosome"/>
</dbReference>
<keyword evidence="3" id="KW-1003">Cell membrane</keyword>